<organism evidence="1 2">
    <name type="scientific">Euplotes crassus</name>
    <dbReference type="NCBI Taxonomy" id="5936"/>
    <lineage>
        <taxon>Eukaryota</taxon>
        <taxon>Sar</taxon>
        <taxon>Alveolata</taxon>
        <taxon>Ciliophora</taxon>
        <taxon>Intramacronucleata</taxon>
        <taxon>Spirotrichea</taxon>
        <taxon>Hypotrichia</taxon>
        <taxon>Euplotida</taxon>
        <taxon>Euplotidae</taxon>
        <taxon>Moneuplotes</taxon>
    </lineage>
</organism>
<name>A0AAD1UI49_EUPCR</name>
<proteinExistence type="predicted"/>
<evidence type="ECO:0000313" key="1">
    <source>
        <dbReference type="EMBL" id="CAI2369831.1"/>
    </source>
</evidence>
<keyword evidence="2" id="KW-1185">Reference proteome</keyword>
<dbReference type="Proteomes" id="UP001295684">
    <property type="component" value="Unassembled WGS sequence"/>
</dbReference>
<dbReference type="EMBL" id="CAMPGE010010988">
    <property type="protein sequence ID" value="CAI2369831.1"/>
    <property type="molecule type" value="Genomic_DNA"/>
</dbReference>
<protein>
    <submittedName>
        <fullName evidence="1">Uncharacterized protein</fullName>
    </submittedName>
</protein>
<accession>A0AAD1UI49</accession>
<dbReference type="AlphaFoldDB" id="A0AAD1UI49"/>
<comment type="caution">
    <text evidence="1">The sequence shown here is derived from an EMBL/GenBank/DDBJ whole genome shotgun (WGS) entry which is preliminary data.</text>
</comment>
<reference evidence="1" key="1">
    <citation type="submission" date="2023-07" db="EMBL/GenBank/DDBJ databases">
        <authorList>
            <consortium name="AG Swart"/>
            <person name="Singh M."/>
            <person name="Singh A."/>
            <person name="Seah K."/>
            <person name="Emmerich C."/>
        </authorList>
    </citation>
    <scope>NUCLEOTIDE SEQUENCE</scope>
    <source>
        <strain evidence="1">DP1</strain>
    </source>
</reference>
<evidence type="ECO:0000313" key="2">
    <source>
        <dbReference type="Proteomes" id="UP001295684"/>
    </source>
</evidence>
<sequence length="124" mass="14937">MNRRERSEKDIQQSNKQVESKIFQTVYFNFYPGVFETLSFGPEYEEEAFDPSINWVFYEKKEYDFVKSILPFVGFDIEKIVFRVLKKDKHISNFLKSSFIHKIDELIFSSSRYSMLPFSFILIK</sequence>
<gene>
    <name evidence="1" type="ORF">ECRASSUSDP1_LOCUS11135</name>
</gene>